<reference evidence="2" key="1">
    <citation type="submission" date="2011-06" db="EMBL/GenBank/DDBJ databases">
        <title>Complete genome sequence of Paenibacillus mucilaginosus KNP414.</title>
        <authorList>
            <person name="Wang J."/>
            <person name="Hu S."/>
            <person name="Hu X."/>
            <person name="Zhang B."/>
            <person name="Dong D."/>
            <person name="Zhang S."/>
            <person name="Zhao K."/>
            <person name="Wu D."/>
        </authorList>
    </citation>
    <scope>NUCLEOTIDE SEQUENCE [LARGE SCALE GENOMIC DNA]</scope>
    <source>
        <strain evidence="2">KNP414</strain>
    </source>
</reference>
<gene>
    <name evidence="1" type="ordered locus">KNP414_03568</name>
</gene>
<evidence type="ECO:0000313" key="2">
    <source>
        <dbReference type="Proteomes" id="UP000006620"/>
    </source>
</evidence>
<dbReference type="InterPro" id="IPR023214">
    <property type="entry name" value="HAD_sf"/>
</dbReference>
<proteinExistence type="predicted"/>
<evidence type="ECO:0000313" key="1">
    <source>
        <dbReference type="EMBL" id="AEI42112.1"/>
    </source>
</evidence>
<protein>
    <submittedName>
        <fullName evidence="1">Heavy metal translocating P-type ATPase</fullName>
    </submittedName>
</protein>
<dbReference type="KEGG" id="pms:KNP414_03568"/>
<dbReference type="Proteomes" id="UP000006620">
    <property type="component" value="Chromosome"/>
</dbReference>
<dbReference type="GO" id="GO:0000166">
    <property type="term" value="F:nucleotide binding"/>
    <property type="evidence" value="ECO:0007669"/>
    <property type="project" value="InterPro"/>
</dbReference>
<dbReference type="InterPro" id="IPR036412">
    <property type="entry name" value="HAD-like_sf"/>
</dbReference>
<accession>F8FDE2</accession>
<dbReference type="SUPFAM" id="SSF56784">
    <property type="entry name" value="HAD-like"/>
    <property type="match status" value="1"/>
</dbReference>
<dbReference type="PATRIC" id="fig|1036673.3.peg.3273"/>
<sequence length="78" mass="8680">MDDLLKSDKNGSKVEFEFAFNGTAMFAAVDGSYAGPVAVIDTLKEKSKESVGRLKELGIEVIMITGDNRRRRKPSWEK</sequence>
<dbReference type="AlphaFoldDB" id="F8FDE2"/>
<organism evidence="1 2">
    <name type="scientific">Paenibacillus mucilaginosus (strain KNP414)</name>
    <dbReference type="NCBI Taxonomy" id="1036673"/>
    <lineage>
        <taxon>Bacteria</taxon>
        <taxon>Bacillati</taxon>
        <taxon>Bacillota</taxon>
        <taxon>Bacilli</taxon>
        <taxon>Bacillales</taxon>
        <taxon>Paenibacillaceae</taxon>
        <taxon>Paenibacillus</taxon>
    </lineage>
</organism>
<dbReference type="RefSeq" id="WP_013917269.1">
    <property type="nucleotide sequence ID" value="NC_015690.1"/>
</dbReference>
<dbReference type="Gene3D" id="3.40.50.1000">
    <property type="entry name" value="HAD superfamily/HAD-like"/>
    <property type="match status" value="1"/>
</dbReference>
<dbReference type="EMBL" id="CP002869">
    <property type="protein sequence ID" value="AEI42112.1"/>
    <property type="molecule type" value="Genomic_DNA"/>
</dbReference>
<name>F8FDE2_PAEMK</name>
<dbReference type="Gene3D" id="3.40.1110.10">
    <property type="entry name" value="Calcium-transporting ATPase, cytoplasmic domain N"/>
    <property type="match status" value="1"/>
</dbReference>
<dbReference type="InterPro" id="IPR023299">
    <property type="entry name" value="ATPase_P-typ_cyto_dom_N"/>
</dbReference>
<reference evidence="1 2" key="2">
    <citation type="journal article" date="2013" name="Genome Announc.">
        <title>Genome Sequence of Growth-Improving Paenibacillus mucilaginosus Strain KNP414.</title>
        <authorList>
            <person name="Lu J.J."/>
            <person name="Wang J.F."/>
            <person name="Hu X.F."/>
        </authorList>
    </citation>
    <scope>NUCLEOTIDE SEQUENCE [LARGE SCALE GENOMIC DNA]</scope>
    <source>
        <strain evidence="1 2">KNP414</strain>
    </source>
</reference>
<dbReference type="HOGENOM" id="CLU_2618682_0_0_9"/>